<dbReference type="GO" id="GO:0007155">
    <property type="term" value="P:cell adhesion"/>
    <property type="evidence" value="ECO:0007669"/>
    <property type="project" value="InterPro"/>
</dbReference>
<dbReference type="Proteomes" id="UP000500857">
    <property type="component" value="Chromosome"/>
</dbReference>
<protein>
    <submittedName>
        <fullName evidence="6">Zinc ABC transporter solute-binding protein</fullName>
    </submittedName>
</protein>
<evidence type="ECO:0000256" key="3">
    <source>
        <dbReference type="ARBA" id="ARBA00022729"/>
    </source>
</evidence>
<dbReference type="PANTHER" id="PTHR42953">
    <property type="entry name" value="HIGH-AFFINITY ZINC UPTAKE SYSTEM PROTEIN ZNUA-RELATED"/>
    <property type="match status" value="1"/>
</dbReference>
<sequence length="327" mass="36097">MLALGVLPVAIACSEAPPPPETDLTQSQETIASSGDRVQIVATFLPMYWFTKAIAGDVADVELLIPPGSDVHEYQTKPADVRAIANADLIVKNGLDLESFLDETIANSGNAKLKQIEASRGIEAIDRLSPVVEPLEEHGEDHAHEEDKNGHDHSHEAGNPHVWMDPVLAQQQTIAIRDGLIEIDPKNRSTYEANAAAYIEQLKQLDREFQEELKPYSNCSFITFHDAYPYLAQRYNLQQIAVVEIPETSLSPGDIQTTIEAVEQYQAKALFGEPGVDNKLLESLSQDLNLKLYSIDPLVSGDLDPQHYFKAMQSNLETLKTACKPLS</sequence>
<dbReference type="EMBL" id="CP051167">
    <property type="protein sequence ID" value="QIZ73881.1"/>
    <property type="molecule type" value="Genomic_DNA"/>
</dbReference>
<evidence type="ECO:0000256" key="1">
    <source>
        <dbReference type="ARBA" id="ARBA00011028"/>
    </source>
</evidence>
<dbReference type="GO" id="GO:0046872">
    <property type="term" value="F:metal ion binding"/>
    <property type="evidence" value="ECO:0007669"/>
    <property type="project" value="InterPro"/>
</dbReference>
<keyword evidence="7" id="KW-1185">Reference proteome</keyword>
<evidence type="ECO:0000256" key="2">
    <source>
        <dbReference type="ARBA" id="ARBA00022448"/>
    </source>
</evidence>
<accession>A0A6H1U4W8</accession>
<keyword evidence="2 4" id="KW-0813">Transport</keyword>
<dbReference type="PANTHER" id="PTHR42953:SF3">
    <property type="entry name" value="HIGH-AFFINITY ZINC UPTAKE SYSTEM PROTEIN ZNUA"/>
    <property type="match status" value="1"/>
</dbReference>
<dbReference type="Gene3D" id="3.40.50.1980">
    <property type="entry name" value="Nitrogenase molybdenum iron protein domain"/>
    <property type="match status" value="2"/>
</dbReference>
<dbReference type="GO" id="GO:0030001">
    <property type="term" value="P:metal ion transport"/>
    <property type="evidence" value="ECO:0007669"/>
    <property type="project" value="InterPro"/>
</dbReference>
<proteinExistence type="inferred from homology"/>
<dbReference type="AlphaFoldDB" id="A0A6H1U4W8"/>
<dbReference type="InterPro" id="IPR050492">
    <property type="entry name" value="Bact_metal-bind_prot9"/>
</dbReference>
<evidence type="ECO:0000256" key="5">
    <source>
        <dbReference type="SAM" id="MobiDB-lite"/>
    </source>
</evidence>
<dbReference type="SUPFAM" id="SSF53807">
    <property type="entry name" value="Helical backbone' metal receptor"/>
    <property type="match status" value="1"/>
</dbReference>
<keyword evidence="3" id="KW-0732">Signal</keyword>
<dbReference type="PRINTS" id="PR00690">
    <property type="entry name" value="ADHESNFAMILY"/>
</dbReference>
<evidence type="ECO:0000313" key="6">
    <source>
        <dbReference type="EMBL" id="QIZ73881.1"/>
    </source>
</evidence>
<organism evidence="6 7">
    <name type="scientific">Oxynema aestuarii AP17</name>
    <dbReference type="NCBI Taxonomy" id="2064643"/>
    <lineage>
        <taxon>Bacteria</taxon>
        <taxon>Bacillati</taxon>
        <taxon>Cyanobacteriota</taxon>
        <taxon>Cyanophyceae</taxon>
        <taxon>Oscillatoriophycideae</taxon>
        <taxon>Oscillatoriales</taxon>
        <taxon>Oscillatoriaceae</taxon>
        <taxon>Oxynema</taxon>
        <taxon>Oxynema aestuarii</taxon>
    </lineage>
</organism>
<evidence type="ECO:0000313" key="7">
    <source>
        <dbReference type="Proteomes" id="UP000500857"/>
    </source>
</evidence>
<dbReference type="InterPro" id="IPR006127">
    <property type="entry name" value="ZnuA-like"/>
</dbReference>
<dbReference type="PRINTS" id="PR00691">
    <property type="entry name" value="ADHESINB"/>
</dbReference>
<evidence type="ECO:0000256" key="4">
    <source>
        <dbReference type="RuleBase" id="RU003512"/>
    </source>
</evidence>
<dbReference type="KEGG" id="oxy:HCG48_22005"/>
<gene>
    <name evidence="6" type="ORF">HCG48_22005</name>
</gene>
<comment type="similarity">
    <text evidence="1 4">Belongs to the bacterial solute-binding protein 9 family.</text>
</comment>
<feature type="region of interest" description="Disordered" evidence="5">
    <location>
        <begin position="136"/>
        <end position="157"/>
    </location>
</feature>
<dbReference type="InterPro" id="IPR006129">
    <property type="entry name" value="AdhesinB"/>
</dbReference>
<reference evidence="6 7" key="1">
    <citation type="submission" date="2020-04" db="EMBL/GenBank/DDBJ databases">
        <authorList>
            <person name="Basu S."/>
            <person name="Maruthanayagam V."/>
            <person name="Chakraborty S."/>
            <person name="Pramanik A."/>
            <person name="Mukherjee J."/>
            <person name="Brink B."/>
        </authorList>
    </citation>
    <scope>NUCLEOTIDE SEQUENCE [LARGE SCALE GENOMIC DNA]</scope>
    <source>
        <strain evidence="6 7">AP17</strain>
    </source>
</reference>
<dbReference type="Pfam" id="PF01297">
    <property type="entry name" value="ZnuA"/>
    <property type="match status" value="1"/>
</dbReference>
<dbReference type="InterPro" id="IPR006128">
    <property type="entry name" value="Lipoprotein_PsaA-like"/>
</dbReference>
<name>A0A6H1U4W8_9CYAN</name>